<gene>
    <name evidence="7" type="primary">mltG</name>
    <name evidence="9" type="ORF">MTE01_15960</name>
</gene>
<dbReference type="GO" id="GO:0009252">
    <property type="term" value="P:peptidoglycan biosynthetic process"/>
    <property type="evidence" value="ECO:0007669"/>
    <property type="project" value="UniProtKB-UniRule"/>
</dbReference>
<dbReference type="GeneID" id="57144292"/>
<dbReference type="Proteomes" id="UP000319525">
    <property type="component" value="Unassembled WGS sequence"/>
</dbReference>
<keyword evidence="6 7" id="KW-0961">Cell wall biogenesis/degradation</keyword>
<dbReference type="PANTHER" id="PTHR30518:SF2">
    <property type="entry name" value="ENDOLYTIC MUREIN TRANSGLYCOSYLASE"/>
    <property type="match status" value="1"/>
</dbReference>
<organism evidence="9 10">
    <name type="scientific">Microbacterium testaceum</name>
    <name type="common">Aureobacterium testaceum</name>
    <name type="synonym">Brevibacterium testaceum</name>
    <dbReference type="NCBI Taxonomy" id="2033"/>
    <lineage>
        <taxon>Bacteria</taxon>
        <taxon>Bacillati</taxon>
        <taxon>Actinomycetota</taxon>
        <taxon>Actinomycetes</taxon>
        <taxon>Micrococcales</taxon>
        <taxon>Microbacteriaceae</taxon>
        <taxon>Microbacterium</taxon>
    </lineage>
</organism>
<evidence type="ECO:0000256" key="2">
    <source>
        <dbReference type="ARBA" id="ARBA00022692"/>
    </source>
</evidence>
<evidence type="ECO:0000313" key="9">
    <source>
        <dbReference type="EMBL" id="GEB45651.1"/>
    </source>
</evidence>
<feature type="compositionally biased region" description="Low complexity" evidence="8">
    <location>
        <begin position="119"/>
        <end position="130"/>
    </location>
</feature>
<dbReference type="GO" id="GO:0071555">
    <property type="term" value="P:cell wall organization"/>
    <property type="evidence" value="ECO:0007669"/>
    <property type="project" value="UniProtKB-KW"/>
</dbReference>
<comment type="function">
    <text evidence="7">Functions as a peptidoglycan terminase that cleaves nascent peptidoglycan strands endolytically to terminate their elongation.</text>
</comment>
<dbReference type="EMBL" id="BJML01000004">
    <property type="protein sequence ID" value="GEB45651.1"/>
    <property type="molecule type" value="Genomic_DNA"/>
</dbReference>
<comment type="similarity">
    <text evidence="7">Belongs to the transglycosylase MltG family.</text>
</comment>
<protein>
    <recommendedName>
        <fullName evidence="7">Endolytic murein transglycosylase</fullName>
        <ecNumber evidence="7">4.2.2.29</ecNumber>
    </recommendedName>
    <alternativeName>
        <fullName evidence="7">Peptidoglycan lytic transglycosylase</fullName>
    </alternativeName>
    <alternativeName>
        <fullName evidence="7">Peptidoglycan polymerization terminase</fullName>
    </alternativeName>
</protein>
<feature type="compositionally biased region" description="Low complexity" evidence="8">
    <location>
        <begin position="258"/>
        <end position="269"/>
    </location>
</feature>
<evidence type="ECO:0000256" key="6">
    <source>
        <dbReference type="ARBA" id="ARBA00023316"/>
    </source>
</evidence>
<keyword evidence="4 7" id="KW-0472">Membrane</keyword>
<feature type="region of interest" description="Disordered" evidence="8">
    <location>
        <begin position="1"/>
        <end position="269"/>
    </location>
</feature>
<dbReference type="InterPro" id="IPR003770">
    <property type="entry name" value="MLTG-like"/>
</dbReference>
<feature type="compositionally biased region" description="Polar residues" evidence="8">
    <location>
        <begin position="196"/>
        <end position="206"/>
    </location>
</feature>
<dbReference type="HAMAP" id="MF_02065">
    <property type="entry name" value="MltG"/>
    <property type="match status" value="1"/>
</dbReference>
<comment type="subcellular location">
    <subcellularLocation>
        <location evidence="7">Cell membrane</location>
        <topology evidence="7">Single-pass membrane protein</topology>
    </subcellularLocation>
</comment>
<evidence type="ECO:0000256" key="8">
    <source>
        <dbReference type="SAM" id="MobiDB-lite"/>
    </source>
</evidence>
<feature type="compositionally biased region" description="Basic and acidic residues" evidence="8">
    <location>
        <begin position="131"/>
        <end position="143"/>
    </location>
</feature>
<dbReference type="GO" id="GO:0008932">
    <property type="term" value="F:lytic endotransglycosylase activity"/>
    <property type="evidence" value="ECO:0007669"/>
    <property type="project" value="UniProtKB-UniRule"/>
</dbReference>
<proteinExistence type="inferred from homology"/>
<dbReference type="OrthoDB" id="9814591at2"/>
<reference evidence="9 10" key="1">
    <citation type="submission" date="2019-06" db="EMBL/GenBank/DDBJ databases">
        <title>Whole genome shotgun sequence of Microbacterium testaceum NBRC 12675.</title>
        <authorList>
            <person name="Hosoyama A."/>
            <person name="Uohara A."/>
            <person name="Ohji S."/>
            <person name="Ichikawa N."/>
        </authorList>
    </citation>
    <scope>NUCLEOTIDE SEQUENCE [LARGE SCALE GENOMIC DNA]</scope>
    <source>
        <strain evidence="9 10">NBRC 12675</strain>
    </source>
</reference>
<evidence type="ECO:0000256" key="4">
    <source>
        <dbReference type="ARBA" id="ARBA00023136"/>
    </source>
</evidence>
<evidence type="ECO:0000256" key="5">
    <source>
        <dbReference type="ARBA" id="ARBA00023239"/>
    </source>
</evidence>
<dbReference type="EC" id="4.2.2.29" evidence="7"/>
<dbReference type="Pfam" id="PF02618">
    <property type="entry name" value="YceG"/>
    <property type="match status" value="1"/>
</dbReference>
<dbReference type="Gene3D" id="3.30.1490.480">
    <property type="entry name" value="Endolytic murein transglycosylase"/>
    <property type="match status" value="1"/>
</dbReference>
<keyword evidence="1 7" id="KW-1003">Cell membrane</keyword>
<sequence>MPENQPPENDPFADLYGRLPDPRTGARSSRRAAASGENAPPSRRAAREARRAATEATPTISPEQAAEVAPSVPAERGAEPAPAPRVADAQPPLDPAASSERPRAFPAEPTDAPRSGSTPAPRSAAEQSAARAEEHEPARRADHPSSQTTRDTAAAGGRDEAAPGPRRNGASAAASTAATGPAVAGRASRAVRDQAPRTTSAQNTPSGAAAQPARDTQSAAWQAAARRADAPRSAETPHAPSSSRRTEPARDREPALVGPGAAAAASAAPGAAASGSLEELFTGETTTQQIGWAPQKPPKRRRHVGRWIALAIVLILVGGVAGGGFALWNTYGERIQAFLGNGESLDYQAGQATGEARVTIVSGDTGQSVSPKLFEAGVTKASNSLYKYMVDNAVGFTFQPGVYKLQQQMTSEAVIAALRDPANRLDNSVQLREGLTLKQSLDIISEQTGIARADLDAAVATPATYGVSAPTLEGWIFPATYDFDDGVTASQVIDRMVKRTIESLDKAGVAPNDRERILTIASIIEREARSSEDFYKVSRVIENRLQPDNTETHGLLQMDSTAQYGANELDAGASSSSANALNSDNPYNTYKYPGLPVGPIANAGDLAIDAAMHPVDGPWYYFTTVNLSTGETVFSTTYADQEKAVAQFQQWCRENPNGGC</sequence>
<feature type="transmembrane region" description="Helical" evidence="7">
    <location>
        <begin position="307"/>
        <end position="328"/>
    </location>
</feature>
<name>A0A4Y3QKR0_MICTE</name>
<dbReference type="RefSeq" id="WP_141376696.1">
    <property type="nucleotide sequence ID" value="NZ_BJML01000004.1"/>
</dbReference>
<accession>A0A4Y3QKR0</accession>
<evidence type="ECO:0000256" key="1">
    <source>
        <dbReference type="ARBA" id="ARBA00022475"/>
    </source>
</evidence>
<feature type="compositionally biased region" description="Low complexity" evidence="8">
    <location>
        <begin position="169"/>
        <end position="185"/>
    </location>
</feature>
<dbReference type="PANTHER" id="PTHR30518">
    <property type="entry name" value="ENDOLYTIC MUREIN TRANSGLYCOSYLASE"/>
    <property type="match status" value="1"/>
</dbReference>
<keyword evidence="5 7" id="KW-0456">Lyase</keyword>
<dbReference type="NCBIfam" id="TIGR00247">
    <property type="entry name" value="endolytic transglycosylase MltG"/>
    <property type="match status" value="1"/>
</dbReference>
<evidence type="ECO:0000256" key="7">
    <source>
        <dbReference type="HAMAP-Rule" id="MF_02065"/>
    </source>
</evidence>
<comment type="caution">
    <text evidence="9">The sequence shown here is derived from an EMBL/GenBank/DDBJ whole genome shotgun (WGS) entry which is preliminary data.</text>
</comment>
<keyword evidence="2 7" id="KW-0812">Transmembrane</keyword>
<dbReference type="AlphaFoldDB" id="A0A4Y3QKR0"/>
<feature type="compositionally biased region" description="Low complexity" evidence="8">
    <location>
        <begin position="213"/>
        <end position="225"/>
    </location>
</feature>
<comment type="catalytic activity">
    <reaction evidence="7">
        <text>a peptidoglycan chain = a peptidoglycan chain with N-acetyl-1,6-anhydromuramyl-[peptide] at the reducing end + a peptidoglycan chain with N-acetylglucosamine at the non-reducing end.</text>
        <dbReference type="EC" id="4.2.2.29"/>
    </reaction>
</comment>
<dbReference type="GO" id="GO:0005886">
    <property type="term" value="C:plasma membrane"/>
    <property type="evidence" value="ECO:0007669"/>
    <property type="project" value="UniProtKB-SubCell"/>
</dbReference>
<keyword evidence="3 7" id="KW-1133">Transmembrane helix</keyword>
<evidence type="ECO:0000256" key="3">
    <source>
        <dbReference type="ARBA" id="ARBA00022989"/>
    </source>
</evidence>
<evidence type="ECO:0000313" key="10">
    <source>
        <dbReference type="Proteomes" id="UP000319525"/>
    </source>
</evidence>
<feature type="compositionally biased region" description="Basic and acidic residues" evidence="8">
    <location>
        <begin position="244"/>
        <end position="254"/>
    </location>
</feature>
<feature type="site" description="Important for catalytic activity" evidence="7">
    <location>
        <position position="527"/>
    </location>
</feature>